<dbReference type="Pfam" id="PF17681">
    <property type="entry name" value="GCP_N_terminal"/>
    <property type="match status" value="1"/>
</dbReference>
<feature type="domain" description="Gamma tubulin complex component protein N-terminal" evidence="7">
    <location>
        <begin position="60"/>
        <end position="412"/>
    </location>
</feature>
<dbReference type="AlphaFoldDB" id="A0A7H9B2W5"/>
<comment type="subcellular location">
    <subcellularLocation>
        <location evidence="5">Cytoplasm</location>
        <location evidence="5">Cytoskeleton</location>
        <location evidence="5">Microtubule organizing center</location>
    </subcellularLocation>
</comment>
<dbReference type="GO" id="GO:0051011">
    <property type="term" value="F:microtubule minus-end binding"/>
    <property type="evidence" value="ECO:0007669"/>
    <property type="project" value="TreeGrafter"/>
</dbReference>
<keyword evidence="3 5" id="KW-0493">Microtubule</keyword>
<dbReference type="InterPro" id="IPR041470">
    <property type="entry name" value="GCP_N"/>
</dbReference>
<keyword evidence="9" id="KW-1185">Reference proteome</keyword>
<keyword evidence="4 5" id="KW-0206">Cytoskeleton</keyword>
<dbReference type="KEGG" id="zmk:HG535_0E00820"/>
<feature type="domain" description="Gamma tubulin complex component C-terminal" evidence="6">
    <location>
        <begin position="537"/>
        <end position="833"/>
    </location>
</feature>
<evidence type="ECO:0000313" key="9">
    <source>
        <dbReference type="Proteomes" id="UP000509704"/>
    </source>
</evidence>
<dbReference type="GO" id="GO:0044732">
    <property type="term" value="C:mitotic spindle pole body"/>
    <property type="evidence" value="ECO:0007669"/>
    <property type="project" value="TreeGrafter"/>
</dbReference>
<dbReference type="GeneID" id="59236740"/>
<dbReference type="GO" id="GO:0000922">
    <property type="term" value="C:spindle pole"/>
    <property type="evidence" value="ECO:0007669"/>
    <property type="project" value="InterPro"/>
</dbReference>
<reference evidence="8 9" key="1">
    <citation type="submission" date="2020-07" db="EMBL/GenBank/DDBJ databases">
        <title>The yeast mating-type switching endonuclease HO is a domesticated member of an unorthodox homing genetic element family.</title>
        <authorList>
            <person name="Coughlan A.Y."/>
            <person name="Lombardi L."/>
            <person name="Braun-Galleani S."/>
            <person name="Martos A.R."/>
            <person name="Galeote V."/>
            <person name="Bigey F."/>
            <person name="Dequin S."/>
            <person name="Byrne K.P."/>
            <person name="Wolfe K.H."/>
        </authorList>
    </citation>
    <scope>NUCLEOTIDE SEQUENCE [LARGE SCALE GENOMIC DNA]</scope>
    <source>
        <strain evidence="8 9">NRRL Y-6702</strain>
    </source>
</reference>
<name>A0A7H9B2W5_ZYGMR</name>
<accession>A0A7H9B2W5</accession>
<protein>
    <recommendedName>
        <fullName evidence="5">Spindle pole body component</fullName>
    </recommendedName>
</protein>
<dbReference type="GO" id="GO:0000930">
    <property type="term" value="C:gamma-tubulin complex"/>
    <property type="evidence" value="ECO:0007669"/>
    <property type="project" value="UniProtKB-ARBA"/>
</dbReference>
<dbReference type="GO" id="GO:0005874">
    <property type="term" value="C:microtubule"/>
    <property type="evidence" value="ECO:0007669"/>
    <property type="project" value="UniProtKB-KW"/>
</dbReference>
<dbReference type="OrthoDB" id="2192946at2759"/>
<evidence type="ECO:0000256" key="5">
    <source>
        <dbReference type="RuleBase" id="RU363050"/>
    </source>
</evidence>
<evidence type="ECO:0000313" key="8">
    <source>
        <dbReference type="EMBL" id="QLG72998.1"/>
    </source>
</evidence>
<dbReference type="GO" id="GO:0031122">
    <property type="term" value="P:cytoplasmic microtubule organization"/>
    <property type="evidence" value="ECO:0007669"/>
    <property type="project" value="TreeGrafter"/>
</dbReference>
<evidence type="ECO:0000259" key="6">
    <source>
        <dbReference type="Pfam" id="PF04130"/>
    </source>
</evidence>
<keyword evidence="2 5" id="KW-0963">Cytoplasm</keyword>
<dbReference type="EMBL" id="CP058608">
    <property type="protein sequence ID" value="QLG72998.1"/>
    <property type="molecule type" value="Genomic_DNA"/>
</dbReference>
<dbReference type="RefSeq" id="XP_037144725.1">
    <property type="nucleotide sequence ID" value="XM_037288830.1"/>
</dbReference>
<dbReference type="GO" id="GO:0043015">
    <property type="term" value="F:gamma-tubulin binding"/>
    <property type="evidence" value="ECO:0007669"/>
    <property type="project" value="InterPro"/>
</dbReference>
<evidence type="ECO:0000256" key="1">
    <source>
        <dbReference type="ARBA" id="ARBA00010337"/>
    </source>
</evidence>
<dbReference type="InterPro" id="IPR042241">
    <property type="entry name" value="GCP_C_sf"/>
</dbReference>
<dbReference type="Pfam" id="PF04130">
    <property type="entry name" value="GCP_C_terminal"/>
    <property type="match status" value="1"/>
</dbReference>
<dbReference type="GO" id="GO:0007020">
    <property type="term" value="P:microtubule nucleation"/>
    <property type="evidence" value="ECO:0007669"/>
    <property type="project" value="InterPro"/>
</dbReference>
<evidence type="ECO:0000259" key="7">
    <source>
        <dbReference type="Pfam" id="PF17681"/>
    </source>
</evidence>
<proteinExistence type="inferred from homology"/>
<dbReference type="Gene3D" id="1.20.120.1900">
    <property type="entry name" value="Gamma-tubulin complex, C-terminal domain"/>
    <property type="match status" value="1"/>
</dbReference>
<evidence type="ECO:0000256" key="2">
    <source>
        <dbReference type="ARBA" id="ARBA00022490"/>
    </source>
</evidence>
<dbReference type="PANTHER" id="PTHR19302:SF13">
    <property type="entry name" value="GAMMA-TUBULIN COMPLEX COMPONENT 2"/>
    <property type="match status" value="1"/>
</dbReference>
<sequence>MEVKPVEDHVRLVTGRMDQPLLERIVNYLGPASTHGKLKSYPLSELSSPEHRRVQEALVVHDLLNVLVGLEGVYIRYNNRYDTYSEIIPEFKIAKMMDPSLKSLSKRIAKLGKYYVTLSKAAEKWSQLKCGVVLQRLGYEIKSFLRYNYLQFVVDKLERSFKSNVNFSIREMEQMLNDFEIGKHMELLFTLYERIAEEDRSRHNMDKTEEDFKNFMEDLKSQGRAQNGTILATDTSIMPMAKGGIVLGIVQDLIHENLGDRTNVLFLKDLLNKIAEDYFLILKNWLSRGELNDPFDEFMIVDTMKHVNGVTSLLKYGDRVWDTQYVVRKDGLLKQFINQRDNNDLLFKLLITGKLLNVLRTSLDLHKLPVDMTTNNINLFSSFTELLEGNSLELFINRWYQRANEICSKMFLQGYQLKRFLQSLQKHFFGKKNGRGISDFFSQNMTELTRRYKPNGSDKIKLQKSFEQNRNFGVADDLIEQLMVLQLDDQSFEESVLPYVNQNSEEMDVDNGLVNGKLVANNEVEIADLLNASNFQNLKDILLREIRQSERSRTQHDNIAHEDINDVIKQRKSNIHHLCFEIMIPYPLNIIVTRTCIVQYQSISRYLYLVQYYSKLLEDTWMEINKHQIWKYQGYSPIVRQQIIKRCRIVHSKMNQFIKLVLEYFVQDVVEKEMKTNTTSTQNIFDWQTGLQESLTNIMTNCCLSQLLQIQLQIFEIIHKFCKFLTSMRRELCQLDIHLYHSFVGSGATTSADPNNYGKKRAFNEHEATKLIPDLIKYINLVSQGFEQHTIAFKEGLMHYHYSNHAPANAMSGQGSVMLIDETQSTRLLSSLNL</sequence>
<comment type="similarity">
    <text evidence="1 5">Belongs to the TUBGCP family.</text>
</comment>
<dbReference type="GO" id="GO:0000278">
    <property type="term" value="P:mitotic cell cycle"/>
    <property type="evidence" value="ECO:0007669"/>
    <property type="project" value="TreeGrafter"/>
</dbReference>
<dbReference type="Proteomes" id="UP000509704">
    <property type="component" value="Chromosome 5"/>
</dbReference>
<dbReference type="GO" id="GO:0051225">
    <property type="term" value="P:spindle assembly"/>
    <property type="evidence" value="ECO:0007669"/>
    <property type="project" value="TreeGrafter"/>
</dbReference>
<organism evidence="8 9">
    <name type="scientific">Zygotorulaspora mrakii</name>
    <name type="common">Zygosaccharomyces mrakii</name>
    <dbReference type="NCBI Taxonomy" id="42260"/>
    <lineage>
        <taxon>Eukaryota</taxon>
        <taxon>Fungi</taxon>
        <taxon>Dikarya</taxon>
        <taxon>Ascomycota</taxon>
        <taxon>Saccharomycotina</taxon>
        <taxon>Saccharomycetes</taxon>
        <taxon>Saccharomycetales</taxon>
        <taxon>Saccharomycetaceae</taxon>
        <taxon>Zygotorulaspora</taxon>
    </lineage>
</organism>
<dbReference type="PANTHER" id="PTHR19302">
    <property type="entry name" value="GAMMA TUBULIN COMPLEX PROTEIN"/>
    <property type="match status" value="1"/>
</dbReference>
<dbReference type="GO" id="GO:0051321">
    <property type="term" value="P:meiotic cell cycle"/>
    <property type="evidence" value="ECO:0007669"/>
    <property type="project" value="TreeGrafter"/>
</dbReference>
<dbReference type="InterPro" id="IPR040457">
    <property type="entry name" value="GCP_C"/>
</dbReference>
<gene>
    <name evidence="8" type="ORF">HG535_0E00820</name>
</gene>
<dbReference type="InterPro" id="IPR007259">
    <property type="entry name" value="GCP"/>
</dbReference>
<evidence type="ECO:0000256" key="3">
    <source>
        <dbReference type="ARBA" id="ARBA00022701"/>
    </source>
</evidence>
<evidence type="ECO:0000256" key="4">
    <source>
        <dbReference type="ARBA" id="ARBA00023212"/>
    </source>
</evidence>